<protein>
    <submittedName>
        <fullName evidence="1">Uncharacterized protein</fullName>
    </submittedName>
</protein>
<evidence type="ECO:0000313" key="2">
    <source>
        <dbReference type="Proteomes" id="UP001164472"/>
    </source>
</evidence>
<organism evidence="1 2">
    <name type="scientific">Alkalimarinus sediminis</name>
    <dbReference type="NCBI Taxonomy" id="1632866"/>
    <lineage>
        <taxon>Bacteria</taxon>
        <taxon>Pseudomonadati</taxon>
        <taxon>Pseudomonadota</taxon>
        <taxon>Gammaproteobacteria</taxon>
        <taxon>Alteromonadales</taxon>
        <taxon>Alteromonadaceae</taxon>
        <taxon>Alkalimarinus</taxon>
    </lineage>
</organism>
<dbReference type="EMBL" id="CP101527">
    <property type="protein sequence ID" value="UZW76408.1"/>
    <property type="molecule type" value="Genomic_DNA"/>
</dbReference>
<evidence type="ECO:0000313" key="1">
    <source>
        <dbReference type="EMBL" id="UZW76408.1"/>
    </source>
</evidence>
<dbReference type="RefSeq" id="WP_251811849.1">
    <property type="nucleotide sequence ID" value="NZ_CP101527.1"/>
</dbReference>
<sequence>MSLKAYELGPLIVFAPNGVTAKSFAAPQIRPSSEWAQSVSDWVALMATRRTDLDHLLDPTKTEPYIHQK</sequence>
<name>A0A9E8HKN8_9ALTE</name>
<accession>A0A9E8HKN8</accession>
<dbReference type="AlphaFoldDB" id="A0A9E8HKN8"/>
<keyword evidence="2" id="KW-1185">Reference proteome</keyword>
<dbReference type="Proteomes" id="UP001164472">
    <property type="component" value="Chromosome"/>
</dbReference>
<dbReference type="KEGG" id="asem:NNL22_07415"/>
<proteinExistence type="predicted"/>
<reference evidence="1" key="1">
    <citation type="submission" date="2022-07" db="EMBL/GenBank/DDBJ databases">
        <title>Alkalimarinus sp. nov., isolated from gut of a Alitta virens.</title>
        <authorList>
            <person name="Yang A.I."/>
            <person name="Shin N.-R."/>
        </authorList>
    </citation>
    <scope>NUCLEOTIDE SEQUENCE</scope>
    <source>
        <strain evidence="1">FA028</strain>
    </source>
</reference>
<gene>
    <name evidence="1" type="ORF">NNL22_07415</name>
</gene>